<dbReference type="InterPro" id="IPR028098">
    <property type="entry name" value="Glyco_trans_4-like_N"/>
</dbReference>
<dbReference type="RefSeq" id="WP_110885491.1">
    <property type="nucleotide sequence ID" value="NZ_QJSX01000002.1"/>
</dbReference>
<dbReference type="Gene3D" id="3.40.50.2000">
    <property type="entry name" value="Glycogen Phosphorylase B"/>
    <property type="match status" value="2"/>
</dbReference>
<evidence type="ECO:0000313" key="3">
    <source>
        <dbReference type="EMBL" id="PYE55971.1"/>
    </source>
</evidence>
<gene>
    <name evidence="3" type="ORF">DES52_102338</name>
</gene>
<dbReference type="InterPro" id="IPR001296">
    <property type="entry name" value="Glyco_trans_1"/>
</dbReference>
<dbReference type="InterPro" id="IPR050194">
    <property type="entry name" value="Glycosyltransferase_grp1"/>
</dbReference>
<feature type="domain" description="Glycosyltransferase subfamily 4-like N-terminal" evidence="2">
    <location>
        <begin position="15"/>
        <end position="182"/>
    </location>
</feature>
<comment type="caution">
    <text evidence="3">The sequence shown here is derived from an EMBL/GenBank/DDBJ whole genome shotgun (WGS) entry which is preliminary data.</text>
</comment>
<feature type="domain" description="Glycosyl transferase family 1" evidence="1">
    <location>
        <begin position="192"/>
        <end position="347"/>
    </location>
</feature>
<reference evidence="3 4" key="1">
    <citation type="submission" date="2018-06" db="EMBL/GenBank/DDBJ databases">
        <title>Genomic Encyclopedia of Type Strains, Phase IV (KMG-IV): sequencing the most valuable type-strain genomes for metagenomic binning, comparative biology and taxonomic classification.</title>
        <authorList>
            <person name="Goeker M."/>
        </authorList>
    </citation>
    <scope>NUCLEOTIDE SEQUENCE [LARGE SCALE GENOMIC DNA]</scope>
    <source>
        <strain evidence="3 4">DSM 18048</strain>
    </source>
</reference>
<dbReference type="Pfam" id="PF13439">
    <property type="entry name" value="Glyco_transf_4"/>
    <property type="match status" value="1"/>
</dbReference>
<keyword evidence="3" id="KW-0808">Transferase</keyword>
<dbReference type="OrthoDB" id="9802525at2"/>
<protein>
    <submittedName>
        <fullName evidence="3">Glycosyltransferase involved in cell wall biosynthesis</fullName>
    </submittedName>
</protein>
<proteinExistence type="predicted"/>
<evidence type="ECO:0000313" key="4">
    <source>
        <dbReference type="Proteomes" id="UP000248326"/>
    </source>
</evidence>
<evidence type="ECO:0000259" key="1">
    <source>
        <dbReference type="Pfam" id="PF00534"/>
    </source>
</evidence>
<organism evidence="3 4">
    <name type="scientific">Deinococcus yavapaiensis KR-236</name>
    <dbReference type="NCBI Taxonomy" id="694435"/>
    <lineage>
        <taxon>Bacteria</taxon>
        <taxon>Thermotogati</taxon>
        <taxon>Deinococcota</taxon>
        <taxon>Deinococci</taxon>
        <taxon>Deinococcales</taxon>
        <taxon>Deinococcaceae</taxon>
        <taxon>Deinococcus</taxon>
    </lineage>
</organism>
<dbReference type="EMBL" id="QJSX01000002">
    <property type="protein sequence ID" value="PYE55971.1"/>
    <property type="molecule type" value="Genomic_DNA"/>
</dbReference>
<sequence length="389" mass="41890">MKIGIITATYAPSRNGVATSTTLFVKGLRALGHEVRVFAPEHPRRDAAASEEGVFRLPSTAVSTAPDYPVLLPWAASMLRRLPLRDLDVVHTMHPFQVGQAARGIARAIDVPLVYTAHTQYDQYLHYIYMPRRFGLRMIRRQVRLFAQSADAVLVPGTAMEEVLRRYKFKGRVTLMPNPIDFAAFASVRGGEARASLGIPRDVPLLVYLGRLGQEKNLPTLIEAFRSASTRLPGARLLIVGDGPLRLELERRARGLAVTFTGAVEYARVPAYLAAGDAFVTASTSEVLPMSMIEALAAGLPLVAAQSPAARDLIGSGPGGVLCAPTPASLAAGMVRVVTSARAAEARAEARAIARRYDVIVRSRELAGIYETVQSEQGAVTLGTHGFSP</sequence>
<dbReference type="AlphaFoldDB" id="A0A318S9S6"/>
<evidence type="ECO:0000259" key="2">
    <source>
        <dbReference type="Pfam" id="PF13439"/>
    </source>
</evidence>
<dbReference type="PANTHER" id="PTHR45947:SF3">
    <property type="entry name" value="SULFOQUINOVOSYL TRANSFERASE SQD2"/>
    <property type="match status" value="1"/>
</dbReference>
<accession>A0A318S9S6</accession>
<dbReference type="Proteomes" id="UP000248326">
    <property type="component" value="Unassembled WGS sequence"/>
</dbReference>
<dbReference type="GO" id="GO:0016757">
    <property type="term" value="F:glycosyltransferase activity"/>
    <property type="evidence" value="ECO:0007669"/>
    <property type="project" value="InterPro"/>
</dbReference>
<dbReference type="PANTHER" id="PTHR45947">
    <property type="entry name" value="SULFOQUINOVOSYL TRANSFERASE SQD2"/>
    <property type="match status" value="1"/>
</dbReference>
<dbReference type="SUPFAM" id="SSF53756">
    <property type="entry name" value="UDP-Glycosyltransferase/glycogen phosphorylase"/>
    <property type="match status" value="1"/>
</dbReference>
<keyword evidence="4" id="KW-1185">Reference proteome</keyword>
<name>A0A318S9S6_9DEIO</name>
<dbReference type="Pfam" id="PF00534">
    <property type="entry name" value="Glycos_transf_1"/>
    <property type="match status" value="1"/>
</dbReference>